<dbReference type="RefSeq" id="XP_040624723.1">
    <property type="nucleotide sequence ID" value="XM_040773850.1"/>
</dbReference>
<proteinExistence type="predicted"/>
<feature type="compositionally biased region" description="Low complexity" evidence="1">
    <location>
        <begin position="248"/>
        <end position="266"/>
    </location>
</feature>
<gene>
    <name evidence="2" type="ORF">DACRYDRAFT_24784</name>
</gene>
<name>M5FNR1_DACPD</name>
<dbReference type="Proteomes" id="UP000030653">
    <property type="component" value="Unassembled WGS sequence"/>
</dbReference>
<sequence length="310" mass="32524">MTDSHPSPALLLQVAYAKQKGLGFGAMVLSWLQQHPELVANGVARGTHAHVDALGHCTCNTLTPDTGVPIQSTSYTQDIMEPVSIPATVTVALQAPADHADRGHRTCITEESKTSPRLWGSTGACLRGPVSNSLSADSASNSSVVPSPFPQTTISHSDHTAAAVPGSVVVTASTECPAHVPSTGTVKHELDKASADELSPAYHPSSYPSISSSLLDAHPASNDEAVPLYCHHEVLPPRYTPPRKRLKLPPNLSRSSSPTPSTSSSSPPSPRLVALDRATLQAVAEAQAAREVSAELVRRNRLVGGRLVHA</sequence>
<reference evidence="2 3" key="1">
    <citation type="journal article" date="2012" name="Science">
        <title>The Paleozoic origin of enzymatic lignin decomposition reconstructed from 31 fungal genomes.</title>
        <authorList>
            <person name="Floudas D."/>
            <person name="Binder M."/>
            <person name="Riley R."/>
            <person name="Barry K."/>
            <person name="Blanchette R.A."/>
            <person name="Henrissat B."/>
            <person name="Martinez A.T."/>
            <person name="Otillar R."/>
            <person name="Spatafora J.W."/>
            <person name="Yadav J.S."/>
            <person name="Aerts A."/>
            <person name="Benoit I."/>
            <person name="Boyd A."/>
            <person name="Carlson A."/>
            <person name="Copeland A."/>
            <person name="Coutinho P.M."/>
            <person name="de Vries R.P."/>
            <person name="Ferreira P."/>
            <person name="Findley K."/>
            <person name="Foster B."/>
            <person name="Gaskell J."/>
            <person name="Glotzer D."/>
            <person name="Gorecki P."/>
            <person name="Heitman J."/>
            <person name="Hesse C."/>
            <person name="Hori C."/>
            <person name="Igarashi K."/>
            <person name="Jurgens J.A."/>
            <person name="Kallen N."/>
            <person name="Kersten P."/>
            <person name="Kohler A."/>
            <person name="Kuees U."/>
            <person name="Kumar T.K.A."/>
            <person name="Kuo A."/>
            <person name="LaButti K."/>
            <person name="Larrondo L.F."/>
            <person name="Lindquist E."/>
            <person name="Ling A."/>
            <person name="Lombard V."/>
            <person name="Lucas S."/>
            <person name="Lundell T."/>
            <person name="Martin R."/>
            <person name="McLaughlin D.J."/>
            <person name="Morgenstern I."/>
            <person name="Morin E."/>
            <person name="Murat C."/>
            <person name="Nagy L.G."/>
            <person name="Nolan M."/>
            <person name="Ohm R.A."/>
            <person name="Patyshakuliyeva A."/>
            <person name="Rokas A."/>
            <person name="Ruiz-Duenas F.J."/>
            <person name="Sabat G."/>
            <person name="Salamov A."/>
            <person name="Samejima M."/>
            <person name="Schmutz J."/>
            <person name="Slot J.C."/>
            <person name="St John F."/>
            <person name="Stenlid J."/>
            <person name="Sun H."/>
            <person name="Sun S."/>
            <person name="Syed K."/>
            <person name="Tsang A."/>
            <person name="Wiebenga A."/>
            <person name="Young D."/>
            <person name="Pisabarro A."/>
            <person name="Eastwood D.C."/>
            <person name="Martin F."/>
            <person name="Cullen D."/>
            <person name="Grigoriev I.V."/>
            <person name="Hibbett D.S."/>
        </authorList>
    </citation>
    <scope>NUCLEOTIDE SEQUENCE [LARGE SCALE GENOMIC DNA]</scope>
    <source>
        <strain evidence="2 3">DJM-731 SS1</strain>
    </source>
</reference>
<dbReference type="AlphaFoldDB" id="M5FNR1"/>
<dbReference type="EMBL" id="JH795875">
    <property type="protein sequence ID" value="EJT97825.1"/>
    <property type="molecule type" value="Genomic_DNA"/>
</dbReference>
<accession>M5FNR1</accession>
<dbReference type="GeneID" id="63688912"/>
<feature type="region of interest" description="Disordered" evidence="1">
    <location>
        <begin position="236"/>
        <end position="271"/>
    </location>
</feature>
<evidence type="ECO:0000313" key="2">
    <source>
        <dbReference type="EMBL" id="EJT97825.1"/>
    </source>
</evidence>
<organism evidence="2 3">
    <name type="scientific">Dacryopinax primogenitus (strain DJM 731)</name>
    <name type="common">Brown rot fungus</name>
    <dbReference type="NCBI Taxonomy" id="1858805"/>
    <lineage>
        <taxon>Eukaryota</taxon>
        <taxon>Fungi</taxon>
        <taxon>Dikarya</taxon>
        <taxon>Basidiomycota</taxon>
        <taxon>Agaricomycotina</taxon>
        <taxon>Dacrymycetes</taxon>
        <taxon>Dacrymycetales</taxon>
        <taxon>Dacrymycetaceae</taxon>
        <taxon>Dacryopinax</taxon>
    </lineage>
</organism>
<dbReference type="HOGENOM" id="CLU_959853_0_0_1"/>
<evidence type="ECO:0000313" key="3">
    <source>
        <dbReference type="Proteomes" id="UP000030653"/>
    </source>
</evidence>
<protein>
    <submittedName>
        <fullName evidence="2">Uncharacterized protein</fullName>
    </submittedName>
</protein>
<keyword evidence="3" id="KW-1185">Reference proteome</keyword>
<evidence type="ECO:0000256" key="1">
    <source>
        <dbReference type="SAM" id="MobiDB-lite"/>
    </source>
</evidence>